<dbReference type="NCBIfam" id="TIGR02893">
    <property type="entry name" value="spore_yabQ"/>
    <property type="match status" value="1"/>
</dbReference>
<dbReference type="RefSeq" id="WP_095314411.1">
    <property type="nucleotide sequence ID" value="NZ_PHUT01000006.1"/>
</dbReference>
<keyword evidence="1" id="KW-1133">Transmembrane helix</keyword>
<reference evidence="2 3" key="1">
    <citation type="journal article" date="2007" name="Int. J. Syst. Evol. Microbiol.">
        <title>Oceanobacillus profundus sp. nov., isolated from a deep-sea sediment core.</title>
        <authorList>
            <person name="Kim Y.G."/>
            <person name="Choi D.H."/>
            <person name="Hyun S."/>
            <person name="Cho B.C."/>
        </authorList>
    </citation>
    <scope>NUCLEOTIDE SEQUENCE [LARGE SCALE GENOMIC DNA]</scope>
    <source>
        <strain evidence="2 3">DSM 18246</strain>
    </source>
</reference>
<feature type="transmembrane region" description="Helical" evidence="1">
    <location>
        <begin position="131"/>
        <end position="157"/>
    </location>
</feature>
<protein>
    <submittedName>
        <fullName evidence="2">Spore cortex biosynthesis protein YabQ</fullName>
    </submittedName>
</protein>
<evidence type="ECO:0000256" key="1">
    <source>
        <dbReference type="SAM" id="Phobius"/>
    </source>
</evidence>
<dbReference type="OrthoDB" id="1653819at2"/>
<organism evidence="2 3">
    <name type="scientific">Oceanobacillus profundus</name>
    <dbReference type="NCBI Taxonomy" id="372463"/>
    <lineage>
        <taxon>Bacteria</taxon>
        <taxon>Bacillati</taxon>
        <taxon>Bacillota</taxon>
        <taxon>Bacilli</taxon>
        <taxon>Bacillales</taxon>
        <taxon>Bacillaceae</taxon>
        <taxon>Oceanobacillus</taxon>
    </lineage>
</organism>
<keyword evidence="1" id="KW-0812">Transmembrane</keyword>
<dbReference type="InterPro" id="IPR019074">
    <property type="entry name" value="YabQ"/>
</dbReference>
<keyword evidence="3" id="KW-1185">Reference proteome</keyword>
<comment type="caution">
    <text evidence="2">The sequence shown here is derived from an EMBL/GenBank/DDBJ whole genome shotgun (WGS) entry which is preliminary data.</text>
</comment>
<dbReference type="EMBL" id="QWEH01000006">
    <property type="protein sequence ID" value="RHW32167.1"/>
    <property type="molecule type" value="Genomic_DNA"/>
</dbReference>
<feature type="transmembrane region" description="Helical" evidence="1">
    <location>
        <begin position="6"/>
        <end position="27"/>
    </location>
</feature>
<dbReference type="AlphaFoldDB" id="A0A417YH18"/>
<dbReference type="Pfam" id="PF09578">
    <property type="entry name" value="Spore_YabQ"/>
    <property type="match status" value="1"/>
</dbReference>
<feature type="transmembrane region" description="Helical" evidence="1">
    <location>
        <begin position="68"/>
        <end position="86"/>
    </location>
</feature>
<proteinExistence type="predicted"/>
<evidence type="ECO:0000313" key="2">
    <source>
        <dbReference type="EMBL" id="RHW32167.1"/>
    </source>
</evidence>
<name>A0A417YH18_9BACI</name>
<dbReference type="Proteomes" id="UP000285456">
    <property type="component" value="Unassembled WGS sequence"/>
</dbReference>
<sequence length="202" mass="23974">MSLSIQFLTMITMVLSGFYLGIVQETFRRLTYYWKRRVFLTYFLEISFWLTQTAIILYVLFRVNAGEIRVYVVLACILGFSMYQVFAKKTYKQLLEWIIRIVAAVYRFFNNLIHTLIIAPISWVIRTLFRLVIWVVTVILTIILFISKIVITPFIWIGKGIYQLIPDGFKKNLHKLAGFYSTMKNICYKGYKKLEKLLFKRG</sequence>
<accession>A0A417YH18</accession>
<evidence type="ECO:0000313" key="3">
    <source>
        <dbReference type="Proteomes" id="UP000285456"/>
    </source>
</evidence>
<keyword evidence="1" id="KW-0472">Membrane</keyword>
<gene>
    <name evidence="2" type="primary">yabQ</name>
    <name evidence="2" type="ORF">D1B32_10385</name>
</gene>
<feature type="transmembrane region" description="Helical" evidence="1">
    <location>
        <begin position="98"/>
        <end position="125"/>
    </location>
</feature>
<feature type="transmembrane region" description="Helical" evidence="1">
    <location>
        <begin position="39"/>
        <end position="62"/>
    </location>
</feature>